<dbReference type="Proteomes" id="UP001230051">
    <property type="component" value="Unassembled WGS sequence"/>
</dbReference>
<name>A0AAD8CSM0_ACIOX</name>
<proteinExistence type="predicted"/>
<evidence type="ECO:0000313" key="3">
    <source>
        <dbReference type="Proteomes" id="UP001230051"/>
    </source>
</evidence>
<evidence type="ECO:0000256" key="1">
    <source>
        <dbReference type="SAM" id="MobiDB-lite"/>
    </source>
</evidence>
<dbReference type="AlphaFoldDB" id="A0AAD8CSM0"/>
<accession>A0AAD8CSM0</accession>
<reference evidence="2" key="1">
    <citation type="submission" date="2022-02" db="EMBL/GenBank/DDBJ databases">
        <title>Atlantic sturgeon de novo genome assembly.</title>
        <authorList>
            <person name="Stock M."/>
            <person name="Klopp C."/>
            <person name="Guiguen Y."/>
            <person name="Cabau C."/>
            <person name="Parinello H."/>
            <person name="Santidrian Yebra-Pimentel E."/>
            <person name="Kuhl H."/>
            <person name="Dirks R.P."/>
            <person name="Guessner J."/>
            <person name="Wuertz S."/>
            <person name="Du K."/>
            <person name="Schartl M."/>
        </authorList>
    </citation>
    <scope>NUCLEOTIDE SEQUENCE</scope>
    <source>
        <strain evidence="2">STURGEONOMICS-FGT-2020</strain>
        <tissue evidence="2">Whole blood</tissue>
    </source>
</reference>
<gene>
    <name evidence="2" type="ORF">AOXY_G26180</name>
</gene>
<sequence>MSTGSGRGSALQPWESDNFRAIKRSRRLMSLRAVAGCASDSGQTYTSSGLTQPGGESRSDPKVKPAVDSISLDSKTKSCQSN</sequence>
<keyword evidence="3" id="KW-1185">Reference proteome</keyword>
<dbReference type="EMBL" id="JAGXEW010000028">
    <property type="protein sequence ID" value="KAK1156080.1"/>
    <property type="molecule type" value="Genomic_DNA"/>
</dbReference>
<feature type="compositionally biased region" description="Polar residues" evidence="1">
    <location>
        <begin position="71"/>
        <end position="82"/>
    </location>
</feature>
<organism evidence="2 3">
    <name type="scientific">Acipenser oxyrinchus oxyrinchus</name>
    <dbReference type="NCBI Taxonomy" id="40147"/>
    <lineage>
        <taxon>Eukaryota</taxon>
        <taxon>Metazoa</taxon>
        <taxon>Chordata</taxon>
        <taxon>Craniata</taxon>
        <taxon>Vertebrata</taxon>
        <taxon>Euteleostomi</taxon>
        <taxon>Actinopterygii</taxon>
        <taxon>Chondrostei</taxon>
        <taxon>Acipenseriformes</taxon>
        <taxon>Acipenseridae</taxon>
        <taxon>Acipenser</taxon>
    </lineage>
</organism>
<feature type="compositionally biased region" description="Polar residues" evidence="1">
    <location>
        <begin position="40"/>
        <end position="51"/>
    </location>
</feature>
<evidence type="ECO:0000313" key="2">
    <source>
        <dbReference type="EMBL" id="KAK1156080.1"/>
    </source>
</evidence>
<protein>
    <submittedName>
        <fullName evidence="2">Uncharacterized protein</fullName>
    </submittedName>
</protein>
<comment type="caution">
    <text evidence="2">The sequence shown here is derived from an EMBL/GenBank/DDBJ whole genome shotgun (WGS) entry which is preliminary data.</text>
</comment>
<feature type="region of interest" description="Disordered" evidence="1">
    <location>
        <begin position="36"/>
        <end position="82"/>
    </location>
</feature>